<evidence type="ECO:0000313" key="2">
    <source>
        <dbReference type="EMBL" id="KAK9702981.1"/>
    </source>
</evidence>
<comment type="caution">
    <text evidence="2">The sequence shown here is derived from an EMBL/GenBank/DDBJ whole genome shotgun (WGS) entry which is preliminary data.</text>
</comment>
<keyword evidence="1" id="KW-1133">Transmembrane helix</keyword>
<evidence type="ECO:0000256" key="1">
    <source>
        <dbReference type="SAM" id="Phobius"/>
    </source>
</evidence>
<accession>A0ABR2VUQ7</accession>
<feature type="transmembrane region" description="Helical" evidence="1">
    <location>
        <begin position="253"/>
        <end position="275"/>
    </location>
</feature>
<keyword evidence="1" id="KW-0472">Membrane</keyword>
<dbReference type="EMBL" id="JASJQH010007678">
    <property type="protein sequence ID" value="KAK9702981.1"/>
    <property type="molecule type" value="Genomic_DNA"/>
</dbReference>
<keyword evidence="3" id="KW-1185">Reference proteome</keyword>
<keyword evidence="1" id="KW-0812">Transmembrane</keyword>
<feature type="transmembrane region" description="Helical" evidence="1">
    <location>
        <begin position="19"/>
        <end position="36"/>
    </location>
</feature>
<proteinExistence type="predicted"/>
<gene>
    <name evidence="2" type="ORF">K7432_010969</name>
</gene>
<reference evidence="2 3" key="1">
    <citation type="submission" date="2023-04" db="EMBL/GenBank/DDBJ databases">
        <title>Genome of Basidiobolus ranarum AG-B5.</title>
        <authorList>
            <person name="Stajich J.E."/>
            <person name="Carter-House D."/>
            <person name="Gryganskyi A."/>
        </authorList>
    </citation>
    <scope>NUCLEOTIDE SEQUENCE [LARGE SCALE GENOMIC DNA]</scope>
    <source>
        <strain evidence="2 3">AG-B5</strain>
    </source>
</reference>
<evidence type="ECO:0008006" key="4">
    <source>
        <dbReference type="Google" id="ProtNLM"/>
    </source>
</evidence>
<dbReference type="Proteomes" id="UP001479436">
    <property type="component" value="Unassembled WGS sequence"/>
</dbReference>
<sequence>MIFEYPVTIPIKKGYSKKIICILMLALAIIIIWTIFVQGKAKTCVSEPSYNFLGNDICEPYYVRIGEEIPIETLSTEEFLLHGIIIGYKNPMKYKGELLTCNITDDKDKNSLLSRIIFKYVGIQKYTDQQSPVYIYEPDMFYHIDCKSPDNSSEYNLIITDKTKGFKSGLISDFSTYISQCTYPNIKDLLCLYTNDTTIISGTYSQELIYCKTFADGCKDYNRIMQKRLKTIYFAKEFSCKKCESKWLKFTDIITKIIVNVLSIMSIIYALLIWFTKKYITTKEELNKQVVSE</sequence>
<evidence type="ECO:0000313" key="3">
    <source>
        <dbReference type="Proteomes" id="UP001479436"/>
    </source>
</evidence>
<name>A0ABR2VUQ7_9FUNG</name>
<protein>
    <recommendedName>
        <fullName evidence="4">Transmembrane protein</fullName>
    </recommendedName>
</protein>
<organism evidence="2 3">
    <name type="scientific">Basidiobolus ranarum</name>
    <dbReference type="NCBI Taxonomy" id="34480"/>
    <lineage>
        <taxon>Eukaryota</taxon>
        <taxon>Fungi</taxon>
        <taxon>Fungi incertae sedis</taxon>
        <taxon>Zoopagomycota</taxon>
        <taxon>Entomophthoromycotina</taxon>
        <taxon>Basidiobolomycetes</taxon>
        <taxon>Basidiobolales</taxon>
        <taxon>Basidiobolaceae</taxon>
        <taxon>Basidiobolus</taxon>
    </lineage>
</organism>